<accession>A0A5L4TNS3</accession>
<gene>
    <name evidence="2" type="ORF">D0B03_06395</name>
</gene>
<keyword evidence="1" id="KW-0472">Membrane</keyword>
<feature type="transmembrane region" description="Helical" evidence="1">
    <location>
        <begin position="51"/>
        <end position="73"/>
    </location>
</feature>
<dbReference type="AlphaFoldDB" id="A0A5L4TNS3"/>
<protein>
    <submittedName>
        <fullName evidence="2">Uncharacterized protein</fullName>
    </submittedName>
</protein>
<feature type="transmembrane region" description="Helical" evidence="1">
    <location>
        <begin position="133"/>
        <end position="152"/>
    </location>
</feature>
<evidence type="ECO:0000313" key="2">
    <source>
        <dbReference type="EMBL" id="EAL8903932.1"/>
    </source>
</evidence>
<feature type="transmembrane region" description="Helical" evidence="1">
    <location>
        <begin position="164"/>
        <end position="185"/>
    </location>
</feature>
<feature type="transmembrane region" description="Helical" evidence="1">
    <location>
        <begin position="12"/>
        <end position="39"/>
    </location>
</feature>
<keyword evidence="1" id="KW-1133">Transmembrane helix</keyword>
<keyword evidence="1" id="KW-0812">Transmembrane</keyword>
<dbReference type="RefSeq" id="WP_257439600.1">
    <property type="nucleotide sequence ID" value="NZ_JANKIO010000010.1"/>
</dbReference>
<organism evidence="2">
    <name type="scientific">Campylobacter upsaliensis</name>
    <dbReference type="NCBI Taxonomy" id="28080"/>
    <lineage>
        <taxon>Bacteria</taxon>
        <taxon>Pseudomonadati</taxon>
        <taxon>Campylobacterota</taxon>
        <taxon>Epsilonproteobacteria</taxon>
        <taxon>Campylobacterales</taxon>
        <taxon>Campylobacteraceae</taxon>
        <taxon>Campylobacter</taxon>
    </lineage>
</organism>
<proteinExistence type="predicted"/>
<evidence type="ECO:0000256" key="1">
    <source>
        <dbReference type="SAM" id="Phobius"/>
    </source>
</evidence>
<dbReference type="EMBL" id="AACSBQ010000024">
    <property type="protein sequence ID" value="EAL8903932.1"/>
    <property type="molecule type" value="Genomic_DNA"/>
</dbReference>
<sequence length="214" mass="23829">MDSLGNSATQIIVTAFTFGTCALAFATLPFLFVLVNGLLKANSGNSHSSSVINVFVIAFVVHFISCIFFMLGIKMLDILNALYQSNYLQEKIFPIFWARGESVVMNMAGASGNSVEDKGAYLQLALVQEVTDWFILLMFWVVFFTATAYGTLQAKKDVMQFNYISMFVWIGVANIVGFFAFILWAKIASLAMFIPNGEDLLIKLWEAYQNLLKG</sequence>
<reference evidence="2" key="1">
    <citation type="submission" date="2018-08" db="EMBL/GenBank/DDBJ databases">
        <authorList>
            <consortium name="PulseNet: The National Subtyping Network for Foodborne Disease Surveillance"/>
            <person name="Tarr C.L."/>
            <person name="Trees E."/>
            <person name="Katz L.S."/>
            <person name="Carleton-Romer H.A."/>
            <person name="Stroika S."/>
            <person name="Kucerova Z."/>
            <person name="Roache K.F."/>
            <person name="Sabol A.L."/>
            <person name="Besser J."/>
            <person name="Gerner-Smidt P."/>
        </authorList>
    </citation>
    <scope>NUCLEOTIDE SEQUENCE</scope>
    <source>
        <strain evidence="2">PNUSAC005770</strain>
    </source>
</reference>
<name>A0A5L4TNS3_CAMUP</name>
<comment type="caution">
    <text evidence="2">The sequence shown here is derived from an EMBL/GenBank/DDBJ whole genome shotgun (WGS) entry which is preliminary data.</text>
</comment>